<dbReference type="PANTHER" id="PTHR42736:SF1">
    <property type="entry name" value="PROTEIN-GLUTAMINE GAMMA-GLUTAMYLTRANSFERASE"/>
    <property type="match status" value="1"/>
</dbReference>
<keyword evidence="1" id="KW-0472">Membrane</keyword>
<evidence type="ECO:0000313" key="3">
    <source>
        <dbReference type="EMBL" id="MBT0652894.1"/>
    </source>
</evidence>
<feature type="transmembrane region" description="Helical" evidence="1">
    <location>
        <begin position="52"/>
        <end position="70"/>
    </location>
</feature>
<dbReference type="Proteomes" id="UP000756860">
    <property type="component" value="Unassembled WGS sequence"/>
</dbReference>
<proteinExistence type="predicted"/>
<feature type="transmembrane region" description="Helical" evidence="1">
    <location>
        <begin position="29"/>
        <end position="45"/>
    </location>
</feature>
<dbReference type="Gene3D" id="3.10.620.30">
    <property type="match status" value="1"/>
</dbReference>
<protein>
    <submittedName>
        <fullName evidence="3">Transglutaminase-like domain-containing protein</fullName>
    </submittedName>
</protein>
<keyword evidence="4" id="KW-1185">Reference proteome</keyword>
<dbReference type="Pfam" id="PF01841">
    <property type="entry name" value="Transglut_core"/>
    <property type="match status" value="1"/>
</dbReference>
<feature type="transmembrane region" description="Helical" evidence="1">
    <location>
        <begin position="534"/>
        <end position="555"/>
    </location>
</feature>
<feature type="transmembrane region" description="Helical" evidence="1">
    <location>
        <begin position="125"/>
        <end position="146"/>
    </location>
</feature>
<dbReference type="InterPro" id="IPR038765">
    <property type="entry name" value="Papain-like_cys_pep_sf"/>
</dbReference>
<comment type="caution">
    <text evidence="3">The sequence shown here is derived from an EMBL/GenBank/DDBJ whole genome shotgun (WGS) entry which is preliminary data.</text>
</comment>
<feature type="transmembrane region" description="Helical" evidence="1">
    <location>
        <begin position="158"/>
        <end position="184"/>
    </location>
</feature>
<keyword evidence="1" id="KW-0812">Transmembrane</keyword>
<accession>A0ABS5SC05</accession>
<dbReference type="SMART" id="SM00460">
    <property type="entry name" value="TGc"/>
    <property type="match status" value="1"/>
</dbReference>
<evidence type="ECO:0000256" key="1">
    <source>
        <dbReference type="SAM" id="Phobius"/>
    </source>
</evidence>
<feature type="transmembrane region" description="Helical" evidence="1">
    <location>
        <begin position="76"/>
        <end position="95"/>
    </location>
</feature>
<feature type="domain" description="Transglutaminase-like" evidence="2">
    <location>
        <begin position="398"/>
        <end position="469"/>
    </location>
</feature>
<organism evidence="3 4">
    <name type="scientific">Geomobilimonas luticola</name>
    <dbReference type="NCBI Taxonomy" id="1114878"/>
    <lineage>
        <taxon>Bacteria</taxon>
        <taxon>Pseudomonadati</taxon>
        <taxon>Thermodesulfobacteriota</taxon>
        <taxon>Desulfuromonadia</taxon>
        <taxon>Geobacterales</taxon>
        <taxon>Geobacteraceae</taxon>
        <taxon>Geomobilimonas</taxon>
    </lineage>
</organism>
<dbReference type="InterPro" id="IPR052901">
    <property type="entry name" value="Bact_TGase-like"/>
</dbReference>
<dbReference type="SUPFAM" id="SSF54001">
    <property type="entry name" value="Cysteine proteinases"/>
    <property type="match status" value="1"/>
</dbReference>
<feature type="transmembrane region" description="Helical" evidence="1">
    <location>
        <begin position="102"/>
        <end position="119"/>
    </location>
</feature>
<dbReference type="RefSeq" id="WP_214174885.1">
    <property type="nucleotide sequence ID" value="NZ_JAHCVK010000002.1"/>
</dbReference>
<evidence type="ECO:0000259" key="2">
    <source>
        <dbReference type="SMART" id="SM00460"/>
    </source>
</evidence>
<name>A0ABS5SC05_9BACT</name>
<dbReference type="InterPro" id="IPR021878">
    <property type="entry name" value="TgpA_N"/>
</dbReference>
<dbReference type="Pfam" id="PF11992">
    <property type="entry name" value="TgpA_N"/>
    <property type="match status" value="1"/>
</dbReference>
<reference evidence="3 4" key="1">
    <citation type="submission" date="2021-05" db="EMBL/GenBank/DDBJ databases">
        <title>The draft genome of Geobacter luticola JCM 17780.</title>
        <authorList>
            <person name="Xu Z."/>
            <person name="Masuda Y."/>
            <person name="Itoh H."/>
            <person name="Senoo K."/>
        </authorList>
    </citation>
    <scope>NUCLEOTIDE SEQUENCE [LARGE SCALE GENOMIC DNA]</scope>
    <source>
        <strain evidence="3 4">JCM 17780</strain>
    </source>
</reference>
<gene>
    <name evidence="3" type="ORF">KI810_07485</name>
</gene>
<dbReference type="PANTHER" id="PTHR42736">
    <property type="entry name" value="PROTEIN-GLUTAMINE GAMMA-GLUTAMYLTRANSFERASE"/>
    <property type="match status" value="1"/>
</dbReference>
<sequence length="636" mass="70934">MVRIKSVLDILAYGIALLGFVPLVAYLDMIPRFLFPAVLLFAVVADRRDTILRGHLPTVISLLFFVYFGIQFSRDNLVGPAVNLLVVLLAVRLASEKGSRHYLQIYALALFALAGSSLLNLSAAFLVYLLLLLVLIAVSLVLLTFYDRDGDTAIARDGMMKVVTVAASMPLAAMPLILLFFVILPRTQFPLWNVLNVASGAATGLSDKVQPGTAPAVAEVKNVVFRADSQPLTKNQLYWRGVVLNTLEGGSWVRKPVPGAEWSVPGAGRGVSQTIFPEPGKSRYLLALNVPRDLTGVRFATAPDIVHTIIPSGRRLRYETQSVPGAVIRTSRGIDRTFYLQLPPGLSPRLVSLGRQMAQRGKTDTDRLALLERYFVDRKLRYATKDLPTGSDPLAQFLLDGKPGHCEFFASTLAVLLRAADVPARLVGGYYGGDYNAVGGYYVVTEERAHVWVEAYLDGKGWVTVDPSAWAVNFAGVGGAEEQGFTRRVRMYLDSFSYFWNLTVINYDLERQISILNRANTGLRRLSFPSHLSLRLLLIPVVLLLAALVVWRVCVWQKVGREERLLKILFTLVRRRYGVEWPPDKGLHELARTLDEPRITRFVQMYGDVVYHDRKLSRDEYIRLRSLLAELRAAPH</sequence>
<dbReference type="InterPro" id="IPR002931">
    <property type="entry name" value="Transglutaminase-like"/>
</dbReference>
<evidence type="ECO:0000313" key="4">
    <source>
        <dbReference type="Proteomes" id="UP000756860"/>
    </source>
</evidence>
<keyword evidence="1" id="KW-1133">Transmembrane helix</keyword>
<dbReference type="EMBL" id="JAHCVK010000002">
    <property type="protein sequence ID" value="MBT0652894.1"/>
    <property type="molecule type" value="Genomic_DNA"/>
</dbReference>